<gene>
    <name evidence="1" type="ORF">Sangu_2035200</name>
</gene>
<proteinExistence type="predicted"/>
<reference evidence="1" key="1">
    <citation type="submission" date="2020-06" db="EMBL/GenBank/DDBJ databases">
        <authorList>
            <person name="Li T."/>
            <person name="Hu X."/>
            <person name="Zhang T."/>
            <person name="Song X."/>
            <person name="Zhang H."/>
            <person name="Dai N."/>
            <person name="Sheng W."/>
            <person name="Hou X."/>
            <person name="Wei L."/>
        </authorList>
    </citation>
    <scope>NUCLEOTIDE SEQUENCE</scope>
    <source>
        <strain evidence="1">G01</strain>
        <tissue evidence="1">Leaf</tissue>
    </source>
</reference>
<name>A0AAW2LK48_9LAMI</name>
<protein>
    <submittedName>
        <fullName evidence="1">Uncharacterized protein</fullName>
    </submittedName>
</protein>
<organism evidence="1">
    <name type="scientific">Sesamum angustifolium</name>
    <dbReference type="NCBI Taxonomy" id="2727405"/>
    <lineage>
        <taxon>Eukaryota</taxon>
        <taxon>Viridiplantae</taxon>
        <taxon>Streptophyta</taxon>
        <taxon>Embryophyta</taxon>
        <taxon>Tracheophyta</taxon>
        <taxon>Spermatophyta</taxon>
        <taxon>Magnoliopsida</taxon>
        <taxon>eudicotyledons</taxon>
        <taxon>Gunneridae</taxon>
        <taxon>Pentapetalae</taxon>
        <taxon>asterids</taxon>
        <taxon>lamiids</taxon>
        <taxon>Lamiales</taxon>
        <taxon>Pedaliaceae</taxon>
        <taxon>Sesamum</taxon>
    </lineage>
</organism>
<dbReference type="AlphaFoldDB" id="A0AAW2LK48"/>
<accession>A0AAW2LK48</accession>
<evidence type="ECO:0000313" key="1">
    <source>
        <dbReference type="EMBL" id="KAL0318790.1"/>
    </source>
</evidence>
<comment type="caution">
    <text evidence="1">The sequence shown here is derived from an EMBL/GenBank/DDBJ whole genome shotgun (WGS) entry which is preliminary data.</text>
</comment>
<reference evidence="1" key="2">
    <citation type="journal article" date="2024" name="Plant">
        <title>Genomic evolution and insights into agronomic trait innovations of Sesamum species.</title>
        <authorList>
            <person name="Miao H."/>
            <person name="Wang L."/>
            <person name="Qu L."/>
            <person name="Liu H."/>
            <person name="Sun Y."/>
            <person name="Le M."/>
            <person name="Wang Q."/>
            <person name="Wei S."/>
            <person name="Zheng Y."/>
            <person name="Lin W."/>
            <person name="Duan Y."/>
            <person name="Cao H."/>
            <person name="Xiong S."/>
            <person name="Wang X."/>
            <person name="Wei L."/>
            <person name="Li C."/>
            <person name="Ma Q."/>
            <person name="Ju M."/>
            <person name="Zhao R."/>
            <person name="Li G."/>
            <person name="Mu C."/>
            <person name="Tian Q."/>
            <person name="Mei H."/>
            <person name="Zhang T."/>
            <person name="Gao T."/>
            <person name="Zhang H."/>
        </authorList>
    </citation>
    <scope>NUCLEOTIDE SEQUENCE</scope>
    <source>
        <strain evidence="1">G01</strain>
    </source>
</reference>
<sequence length="90" mass="10126">MQYQIGGALENERQGMLYSEAVMVDKLSANYCTSAIAEYDGTTDPQEHLSCFENAACLHRYPDGIKCRVFVTKFARATQQWFNQLPIGAI</sequence>
<dbReference type="EMBL" id="JACGWK010000013">
    <property type="protein sequence ID" value="KAL0318790.1"/>
    <property type="molecule type" value="Genomic_DNA"/>
</dbReference>